<feature type="compositionally biased region" description="Basic and acidic residues" evidence="2">
    <location>
        <begin position="228"/>
        <end position="248"/>
    </location>
</feature>
<feature type="compositionally biased region" description="Acidic residues" evidence="2">
    <location>
        <begin position="258"/>
        <end position="277"/>
    </location>
</feature>
<dbReference type="EMBL" id="CP039375">
    <property type="protein sequence ID" value="QCD65398.1"/>
    <property type="molecule type" value="Genomic_DNA"/>
</dbReference>
<evidence type="ECO:0000256" key="1">
    <source>
        <dbReference type="SAM" id="Coils"/>
    </source>
</evidence>
<keyword evidence="1" id="KW-0175">Coiled coil</keyword>
<reference evidence="3 4" key="1">
    <citation type="submission" date="2019-04" db="EMBL/GenBank/DDBJ databases">
        <title>Complete genome sequence of Arthrobacter sp. ZXY-2 associated with effective atrazine degradation and salt adaptation.</title>
        <authorList>
            <person name="Zhao X."/>
        </authorList>
    </citation>
    <scope>NUCLEOTIDE SEQUENCE [LARGE SCALE GENOMIC DNA]</scope>
    <source>
        <strain evidence="4">ZP60</strain>
    </source>
</reference>
<feature type="compositionally biased region" description="Gly residues" evidence="2">
    <location>
        <begin position="282"/>
        <end position="292"/>
    </location>
</feature>
<gene>
    <name evidence="3" type="ORF">E5139_07020</name>
</gene>
<evidence type="ECO:0000256" key="2">
    <source>
        <dbReference type="SAM" id="MobiDB-lite"/>
    </source>
</evidence>
<reference evidence="3 4" key="2">
    <citation type="submission" date="2019-04" db="EMBL/GenBank/DDBJ databases">
        <authorList>
            <person name="Yang S."/>
            <person name="Wei W."/>
        </authorList>
    </citation>
    <scope>NUCLEOTIDE SEQUENCE [LARGE SCALE GENOMIC DNA]</scope>
    <source>
        <strain evidence="4">ZP60</strain>
    </source>
</reference>
<dbReference type="AlphaFoldDB" id="A0A4D6KAF0"/>
<feature type="compositionally biased region" description="Low complexity" evidence="2">
    <location>
        <begin position="208"/>
        <end position="224"/>
    </location>
</feature>
<evidence type="ECO:0000313" key="3">
    <source>
        <dbReference type="EMBL" id="QCD65398.1"/>
    </source>
</evidence>
<accession>A0A4D6KAF0</accession>
<name>A0A4D6KAF0_9EURY</name>
<sequence>MRDTTTVLVAVALVVGSLAAVPMAGVAAQTTETATDTNSPTATATDTNATAANATAPGEQLAGVVSVQGAEIDGEVETRAYGIRVAQSESNDSKAAVVGQQMADIEQRLDDLEQRRETLTAARENGSMSEGQYRARMARLAAETRTAERLANQSNETAQTLPAETLEANGVNATAIRTLSDRANELRGPEVAAIARSIGGAGTGNGFGPAAAGERGAEAGNRTAGQDRGSDARDGGNETDASNERPTADGDGATGSQPEDDDQQSTDTETDDSASEAEDQRGGGNASEGQGR</sequence>
<evidence type="ECO:0000313" key="4">
    <source>
        <dbReference type="Proteomes" id="UP000297053"/>
    </source>
</evidence>
<dbReference type="Proteomes" id="UP000297053">
    <property type="component" value="Chromosome"/>
</dbReference>
<dbReference type="OMA" id="QGIAGPN"/>
<dbReference type="RefSeq" id="WP_015761746.1">
    <property type="nucleotide sequence ID" value="NZ_CP039375.1"/>
</dbReference>
<dbReference type="KEGG" id="halz:E5139_07020"/>
<proteinExistence type="predicted"/>
<feature type="region of interest" description="Disordered" evidence="2">
    <location>
        <begin position="198"/>
        <end position="292"/>
    </location>
</feature>
<protein>
    <submittedName>
        <fullName evidence="3">Uncharacterized protein</fullName>
    </submittedName>
</protein>
<dbReference type="GeneID" id="42178674"/>
<feature type="coiled-coil region" evidence="1">
    <location>
        <begin position="95"/>
        <end position="122"/>
    </location>
</feature>
<organism evidence="3 4">
    <name type="scientific">Halomicrobium mukohataei</name>
    <dbReference type="NCBI Taxonomy" id="57705"/>
    <lineage>
        <taxon>Archaea</taxon>
        <taxon>Methanobacteriati</taxon>
        <taxon>Methanobacteriota</taxon>
        <taxon>Stenosarchaea group</taxon>
        <taxon>Halobacteria</taxon>
        <taxon>Halobacteriales</taxon>
        <taxon>Haloarculaceae</taxon>
        <taxon>Halomicrobium</taxon>
    </lineage>
</organism>